<feature type="binding site" evidence="6">
    <location>
        <position position="336"/>
    </location>
    <ligand>
        <name>ATP</name>
        <dbReference type="ChEBI" id="CHEBI:30616"/>
    </ligand>
</feature>
<accession>H5SRK5</accession>
<keyword evidence="9" id="KW-0378">Hydrolase</keyword>
<dbReference type="Pfam" id="PF07728">
    <property type="entry name" value="AAA_5"/>
    <property type="match status" value="1"/>
</dbReference>
<feature type="domain" description="Clp ATPase C-terminal" evidence="8">
    <location>
        <begin position="350"/>
        <end position="445"/>
    </location>
</feature>
<dbReference type="InterPro" id="IPR050052">
    <property type="entry name" value="ATP-dep_Clp_protease_ClpX"/>
</dbReference>
<dbReference type="InterPro" id="IPR003593">
    <property type="entry name" value="AAA+_ATPase"/>
</dbReference>
<dbReference type="GO" id="GO:0043335">
    <property type="term" value="P:protein unfolding"/>
    <property type="evidence" value="ECO:0007669"/>
    <property type="project" value="UniProtKB-UniRule"/>
</dbReference>
<protein>
    <recommendedName>
        <fullName evidence="6">ATP-dependent protease ATPase subunit HslU</fullName>
    </recommendedName>
    <alternativeName>
        <fullName evidence="6">Unfoldase HslU</fullName>
    </alternativeName>
</protein>
<sequence>MAEIIEINAAKREEVLSPKEIVAELDKYIVGQYEAKKAVAIALRNRIRRMRVTDPIRKEILPKNILMIGPTGVGKTEISRRLASLVKAPFLKVEATKYTEVGYVGRDVESMVRDLVEVSMHMVRQEAIETIKHEAERAVEERILDALVGAAPGGADEERRASWQHTREKFRERLRAGQLEEYYIEIRVKRESPFSQVNVFSPEGVEQMGVDMGELLEKFMPPVFTTKRLKIKEAREVLFNQEADKLINHDEVKRQAIQRAEESGIIFIDEIDKIAAGGREERYGPGVSRQGVQRDLLPILEGSTVRTRYGNVRTDNILFIAAGAFTMAKPSDLIPELQGRLPIRVELKPLGKEDFRRILKEPEDALTKQYQALMATEGLRLEFTDDALDAIAEIAFRLNERLENIGARRLHTVMEKLMEDIAFETCDLPEPKTFTIDAAYVQAKLKGIVEDLDLSRYIL</sequence>
<dbReference type="SMART" id="SM01086">
    <property type="entry name" value="ClpB_D2-small"/>
    <property type="match status" value="1"/>
</dbReference>
<dbReference type="GO" id="GO:0005524">
    <property type="term" value="F:ATP binding"/>
    <property type="evidence" value="ECO:0007669"/>
    <property type="project" value="UniProtKB-UniRule"/>
</dbReference>
<evidence type="ECO:0000313" key="9">
    <source>
        <dbReference type="EMBL" id="BAL58722.1"/>
    </source>
</evidence>
<dbReference type="GO" id="GO:0036402">
    <property type="term" value="F:proteasome-activating activity"/>
    <property type="evidence" value="ECO:0007669"/>
    <property type="project" value="UniProtKB-UniRule"/>
</dbReference>
<dbReference type="Gene3D" id="1.10.8.60">
    <property type="match status" value="1"/>
</dbReference>
<evidence type="ECO:0000259" key="7">
    <source>
        <dbReference type="SMART" id="SM00382"/>
    </source>
</evidence>
<dbReference type="SUPFAM" id="SSF52540">
    <property type="entry name" value="P-loop containing nucleoside triphosphate hydrolases"/>
    <property type="match status" value="1"/>
</dbReference>
<dbReference type="InterPro" id="IPR011704">
    <property type="entry name" value="ATPase_dyneun-rel_AAA"/>
</dbReference>
<keyword evidence="9" id="KW-0645">Protease</keyword>
<dbReference type="EMBL" id="AP011801">
    <property type="protein sequence ID" value="BAL58722.1"/>
    <property type="molecule type" value="Genomic_DNA"/>
</dbReference>
<dbReference type="GO" id="GO:0009376">
    <property type="term" value="C:HslUV protease complex"/>
    <property type="evidence" value="ECO:0007669"/>
    <property type="project" value="UniProtKB-UniRule"/>
</dbReference>
<feature type="binding site" evidence="6">
    <location>
        <position position="408"/>
    </location>
    <ligand>
        <name>ATP</name>
        <dbReference type="ChEBI" id="CHEBI:30616"/>
    </ligand>
</feature>
<evidence type="ECO:0000256" key="3">
    <source>
        <dbReference type="ARBA" id="ARBA00022741"/>
    </source>
</evidence>
<feature type="domain" description="AAA+ ATPase" evidence="7">
    <location>
        <begin position="61"/>
        <end position="347"/>
    </location>
</feature>
<gene>
    <name evidence="6" type="primary">hslU</name>
    <name evidence="9" type="ORF">HGMM_OP2C270</name>
</gene>
<evidence type="ECO:0000256" key="2">
    <source>
        <dbReference type="ARBA" id="ARBA00022490"/>
    </source>
</evidence>
<dbReference type="InterPro" id="IPR019489">
    <property type="entry name" value="Clp_ATPase_C"/>
</dbReference>
<dbReference type="NCBIfam" id="TIGR00390">
    <property type="entry name" value="hslU"/>
    <property type="match status" value="1"/>
</dbReference>
<dbReference type="Gene3D" id="3.40.50.300">
    <property type="entry name" value="P-loop containing nucleotide triphosphate hydrolases"/>
    <property type="match status" value="2"/>
</dbReference>
<organism evidence="9">
    <name type="scientific">Acetithermum autotrophicum</name>
    <dbReference type="NCBI Taxonomy" id="1446466"/>
    <lineage>
        <taxon>Bacteria</taxon>
        <taxon>Candidatus Bipolaricaulota</taxon>
        <taxon>Candidatus Acetithermum</taxon>
    </lineage>
</organism>
<feature type="binding site" evidence="6">
    <location>
        <begin position="72"/>
        <end position="77"/>
    </location>
    <ligand>
        <name>ATP</name>
        <dbReference type="ChEBI" id="CHEBI:30616"/>
    </ligand>
</feature>
<dbReference type="GO" id="GO:0016887">
    <property type="term" value="F:ATP hydrolysis activity"/>
    <property type="evidence" value="ECO:0007669"/>
    <property type="project" value="InterPro"/>
</dbReference>
<keyword evidence="5 6" id="KW-0143">Chaperone</keyword>
<dbReference type="InterPro" id="IPR003959">
    <property type="entry name" value="ATPase_AAA_core"/>
</dbReference>
<evidence type="ECO:0000256" key="4">
    <source>
        <dbReference type="ARBA" id="ARBA00022840"/>
    </source>
</evidence>
<dbReference type="PANTHER" id="PTHR48102">
    <property type="entry name" value="ATP-DEPENDENT CLP PROTEASE ATP-BINDING SUBUNIT CLPX-LIKE, MITOCHONDRIAL-RELATED"/>
    <property type="match status" value="1"/>
</dbReference>
<dbReference type="HAMAP" id="MF_00249">
    <property type="entry name" value="HslU"/>
    <property type="match status" value="1"/>
</dbReference>
<reference evidence="9" key="2">
    <citation type="journal article" date="2012" name="PLoS ONE">
        <title>A Deeply Branching Thermophilic Bacterium with an Ancient Acetyl-CoA Pathway Dominates a Subsurface Ecosystem.</title>
        <authorList>
            <person name="Takami H."/>
            <person name="Noguchi H."/>
            <person name="Takaki Y."/>
            <person name="Uchiyama I."/>
            <person name="Toyoda A."/>
            <person name="Nishi S."/>
            <person name="Chee G.-J."/>
            <person name="Arai W."/>
            <person name="Nunoura T."/>
            <person name="Itoh T."/>
            <person name="Hattori M."/>
            <person name="Takai K."/>
        </authorList>
    </citation>
    <scope>NUCLEOTIDE SEQUENCE</scope>
</reference>
<proteinExistence type="inferred from homology"/>
<dbReference type="Pfam" id="PF10431">
    <property type="entry name" value="ClpB_D2-small"/>
    <property type="match status" value="1"/>
</dbReference>
<keyword evidence="4 6" id="KW-0067">ATP-binding</keyword>
<comment type="function">
    <text evidence="6">ATPase subunit of a proteasome-like degradation complex; this subunit has chaperone activity. The binding of ATP and its subsequent hydrolysis by HslU are essential for unfolding of protein substrates subsequently hydrolyzed by HslV. HslU recognizes the N-terminal part of its protein substrates and unfolds these before they are guided to HslV for hydrolysis.</text>
</comment>
<keyword evidence="3 6" id="KW-0547">Nucleotide-binding</keyword>
<keyword evidence="2 6" id="KW-0963">Cytoplasm</keyword>
<dbReference type="NCBIfam" id="NF003544">
    <property type="entry name" value="PRK05201.1"/>
    <property type="match status" value="1"/>
</dbReference>
<evidence type="ECO:0000256" key="6">
    <source>
        <dbReference type="HAMAP-Rule" id="MF_00249"/>
    </source>
</evidence>
<dbReference type="SMART" id="SM00382">
    <property type="entry name" value="AAA"/>
    <property type="match status" value="1"/>
</dbReference>
<dbReference type="Pfam" id="PF07724">
    <property type="entry name" value="AAA_2"/>
    <property type="match status" value="1"/>
</dbReference>
<evidence type="ECO:0000256" key="1">
    <source>
        <dbReference type="ARBA" id="ARBA00009771"/>
    </source>
</evidence>
<name>H5SRK5_ACEAU</name>
<dbReference type="PANTHER" id="PTHR48102:SF3">
    <property type="entry name" value="ATP-DEPENDENT PROTEASE ATPASE SUBUNIT HSLU"/>
    <property type="match status" value="1"/>
</dbReference>
<comment type="subunit">
    <text evidence="6">A double ring-shaped homohexamer of HslV is capped on each side by a ring-shaped HslU homohexamer. The assembly of the HslU/HslV complex is dependent on binding of ATP.</text>
</comment>
<evidence type="ECO:0000259" key="8">
    <source>
        <dbReference type="SMART" id="SM01086"/>
    </source>
</evidence>
<comment type="subcellular location">
    <subcellularLocation>
        <location evidence="6">Cytoplasm</location>
    </subcellularLocation>
</comment>
<reference evidence="9" key="1">
    <citation type="journal article" date="2005" name="Environ. Microbiol.">
        <title>Genetic and functional properties of uncultivated thermophilic crenarchaeotes from a subsurface gold mine as revealed by analysis of genome fragments.</title>
        <authorList>
            <person name="Nunoura T."/>
            <person name="Hirayama H."/>
            <person name="Takami H."/>
            <person name="Oida H."/>
            <person name="Nishi S."/>
            <person name="Shimamura S."/>
            <person name="Suzuki Y."/>
            <person name="Inagaki F."/>
            <person name="Takai K."/>
            <person name="Nealson K.H."/>
            <person name="Horikoshi K."/>
        </authorList>
    </citation>
    <scope>NUCLEOTIDE SEQUENCE</scope>
</reference>
<evidence type="ECO:0000256" key="5">
    <source>
        <dbReference type="ARBA" id="ARBA00023186"/>
    </source>
</evidence>
<feature type="binding site" evidence="6">
    <location>
        <position position="269"/>
    </location>
    <ligand>
        <name>ATP</name>
        <dbReference type="ChEBI" id="CHEBI:30616"/>
    </ligand>
</feature>
<dbReference type="AlphaFoldDB" id="H5SRK5"/>
<feature type="binding site" evidence="6">
    <location>
        <position position="30"/>
    </location>
    <ligand>
        <name>ATP</name>
        <dbReference type="ChEBI" id="CHEBI:30616"/>
    </ligand>
</feature>
<comment type="similarity">
    <text evidence="1 6">Belongs to the ClpX chaperone family. HslU subfamily.</text>
</comment>
<dbReference type="GO" id="GO:0008233">
    <property type="term" value="F:peptidase activity"/>
    <property type="evidence" value="ECO:0007669"/>
    <property type="project" value="UniProtKB-KW"/>
</dbReference>
<dbReference type="InterPro" id="IPR004491">
    <property type="entry name" value="HslU"/>
</dbReference>
<dbReference type="InterPro" id="IPR027417">
    <property type="entry name" value="P-loop_NTPase"/>
</dbReference>